<keyword evidence="2" id="KW-1185">Reference proteome</keyword>
<organism evidence="1 2">
    <name type="scientific">Clunio marinus</name>
    <dbReference type="NCBI Taxonomy" id="568069"/>
    <lineage>
        <taxon>Eukaryota</taxon>
        <taxon>Metazoa</taxon>
        <taxon>Ecdysozoa</taxon>
        <taxon>Arthropoda</taxon>
        <taxon>Hexapoda</taxon>
        <taxon>Insecta</taxon>
        <taxon>Pterygota</taxon>
        <taxon>Neoptera</taxon>
        <taxon>Endopterygota</taxon>
        <taxon>Diptera</taxon>
        <taxon>Nematocera</taxon>
        <taxon>Chironomoidea</taxon>
        <taxon>Chironomidae</taxon>
        <taxon>Clunio</taxon>
    </lineage>
</organism>
<evidence type="ECO:0000313" key="1">
    <source>
        <dbReference type="EMBL" id="CRK86508.1"/>
    </source>
</evidence>
<name>A0A1J1HGH8_9DIPT</name>
<gene>
    <name evidence="1" type="ORF">CLUMA_CG000409</name>
</gene>
<accession>A0A1J1HGH8</accession>
<dbReference type="AlphaFoldDB" id="A0A1J1HGH8"/>
<proteinExistence type="predicted"/>
<protein>
    <submittedName>
        <fullName evidence="1">CLUMA_CG000409, isoform A</fullName>
    </submittedName>
</protein>
<sequence>MVFFILIDMNGKKNQSRFRKASSLEMTNSGMQLKYFNIFLCVGEKFLFIGHQFELNAPIWFKLQITD</sequence>
<dbReference type="EMBL" id="CVRI01000001">
    <property type="protein sequence ID" value="CRK86508.1"/>
    <property type="molecule type" value="Genomic_DNA"/>
</dbReference>
<reference evidence="1 2" key="1">
    <citation type="submission" date="2015-04" db="EMBL/GenBank/DDBJ databases">
        <authorList>
            <person name="Syromyatnikov M.Y."/>
            <person name="Popov V.N."/>
        </authorList>
    </citation>
    <scope>NUCLEOTIDE SEQUENCE [LARGE SCALE GENOMIC DNA]</scope>
</reference>
<evidence type="ECO:0000313" key="2">
    <source>
        <dbReference type="Proteomes" id="UP000183832"/>
    </source>
</evidence>
<dbReference type="Proteomes" id="UP000183832">
    <property type="component" value="Unassembled WGS sequence"/>
</dbReference>